<evidence type="ECO:0000259" key="7">
    <source>
        <dbReference type="Pfam" id="PF01545"/>
    </source>
</evidence>
<dbReference type="OrthoDB" id="435980at2759"/>
<proteinExistence type="inferred from homology"/>
<dbReference type="NCBIfam" id="TIGR01297">
    <property type="entry name" value="CDF"/>
    <property type="match status" value="1"/>
</dbReference>
<dbReference type="GO" id="GO:0016020">
    <property type="term" value="C:membrane"/>
    <property type="evidence" value="ECO:0007669"/>
    <property type="project" value="UniProtKB-SubCell"/>
</dbReference>
<protein>
    <submittedName>
        <fullName evidence="9">Cation efflux protein</fullName>
    </submittedName>
</protein>
<keyword evidence="6" id="KW-0472">Membrane</keyword>
<organism evidence="9 10">
    <name type="scientific">Gigaspora margarita</name>
    <dbReference type="NCBI Taxonomy" id="4874"/>
    <lineage>
        <taxon>Eukaryota</taxon>
        <taxon>Fungi</taxon>
        <taxon>Fungi incertae sedis</taxon>
        <taxon>Mucoromycota</taxon>
        <taxon>Glomeromycotina</taxon>
        <taxon>Glomeromycetes</taxon>
        <taxon>Diversisporales</taxon>
        <taxon>Gigasporaceae</taxon>
        <taxon>Gigaspora</taxon>
    </lineage>
</organism>
<name>A0A8H4AHA3_GIGMA</name>
<accession>A0A8H4AHA3</accession>
<dbReference type="Gene3D" id="3.30.70.1350">
    <property type="entry name" value="Cation efflux protein, cytoplasmic domain"/>
    <property type="match status" value="1"/>
</dbReference>
<dbReference type="Gene3D" id="1.20.1510.10">
    <property type="entry name" value="Cation efflux protein transmembrane domain"/>
    <property type="match status" value="1"/>
</dbReference>
<evidence type="ECO:0000256" key="1">
    <source>
        <dbReference type="ARBA" id="ARBA00004141"/>
    </source>
</evidence>
<dbReference type="GO" id="GO:0098771">
    <property type="term" value="P:inorganic ion homeostasis"/>
    <property type="evidence" value="ECO:0007669"/>
    <property type="project" value="UniProtKB-ARBA"/>
</dbReference>
<evidence type="ECO:0000256" key="2">
    <source>
        <dbReference type="ARBA" id="ARBA00008114"/>
    </source>
</evidence>
<evidence type="ECO:0000313" key="10">
    <source>
        <dbReference type="Proteomes" id="UP000439903"/>
    </source>
</evidence>
<comment type="similarity">
    <text evidence="2">Belongs to the cation diffusion facilitator (CDF) transporter (TC 2.A.4) family.</text>
</comment>
<evidence type="ECO:0000256" key="5">
    <source>
        <dbReference type="ARBA" id="ARBA00022989"/>
    </source>
</evidence>
<dbReference type="InterPro" id="IPR027470">
    <property type="entry name" value="Cation_efflux_CTD"/>
</dbReference>
<dbReference type="InterPro" id="IPR027469">
    <property type="entry name" value="Cation_efflux_TMD_sf"/>
</dbReference>
<dbReference type="AlphaFoldDB" id="A0A8H4AHA3"/>
<dbReference type="FunFam" id="1.20.1510.10:FF:000006">
    <property type="entry name" value="Divalent cation efflux transporter"/>
    <property type="match status" value="1"/>
</dbReference>
<evidence type="ECO:0000256" key="3">
    <source>
        <dbReference type="ARBA" id="ARBA00022448"/>
    </source>
</evidence>
<dbReference type="SUPFAM" id="SSF161111">
    <property type="entry name" value="Cation efflux protein transmembrane domain-like"/>
    <property type="match status" value="1"/>
</dbReference>
<dbReference type="EMBL" id="WTPW01000610">
    <property type="protein sequence ID" value="KAF0495083.1"/>
    <property type="molecule type" value="Genomic_DNA"/>
</dbReference>
<comment type="subcellular location">
    <subcellularLocation>
        <location evidence="1">Membrane</location>
        <topology evidence="1">Multi-pass membrane protein</topology>
    </subcellularLocation>
</comment>
<dbReference type="PANTHER" id="PTHR43840">
    <property type="entry name" value="MITOCHONDRIAL METAL TRANSPORTER 1-RELATED"/>
    <property type="match status" value="1"/>
</dbReference>
<dbReference type="GO" id="GO:0030003">
    <property type="term" value="P:intracellular monoatomic cation homeostasis"/>
    <property type="evidence" value="ECO:0007669"/>
    <property type="project" value="UniProtKB-ARBA"/>
</dbReference>
<dbReference type="InterPro" id="IPR002524">
    <property type="entry name" value="Cation_efflux"/>
</dbReference>
<dbReference type="GO" id="GO:0008324">
    <property type="term" value="F:monoatomic cation transmembrane transporter activity"/>
    <property type="evidence" value="ECO:0007669"/>
    <property type="project" value="InterPro"/>
</dbReference>
<evidence type="ECO:0000313" key="9">
    <source>
        <dbReference type="EMBL" id="KAF0495083.1"/>
    </source>
</evidence>
<keyword evidence="3" id="KW-0813">Transport</keyword>
<dbReference type="InterPro" id="IPR058533">
    <property type="entry name" value="Cation_efflux_TM"/>
</dbReference>
<dbReference type="InterPro" id="IPR050291">
    <property type="entry name" value="CDF_Transporter"/>
</dbReference>
<sequence>MFSRTISVYRCRASKVLLNRLVFTSCSLSKHNNLSNKHKFLRPKVPCRLHSGSHSHGSHSHEDHYGLAMALSEASNRGTKITLIGLGSNIGLTVIKGVAGWIMNSASLVADAAHSLSGNDFVTLYTYRKSRKPPDETHPYGYGKYESVGSLTVSSLLVIGAIGIGHHSYELLMSAIPPDSSFNISEMNLHTLNNRPHLNPNAAWFAAISVVVKEALFRSTMKIASEERSDVLVANAWHHRSDAASSLVALVSIGGGYFGFPLLDPLGGILVAGMILKNGIEVMISSLKELVDMGIEEDVIKKVEKAAYKIQGIEPDIIKFHSIRGRKSGPFHLIDMVVQVNPDLKISKVRNIEEEIQKEVKKECKSVKEVTLNLDTGDIKHQTF</sequence>
<dbReference type="Proteomes" id="UP000439903">
    <property type="component" value="Unassembled WGS sequence"/>
</dbReference>
<dbReference type="Pfam" id="PF16916">
    <property type="entry name" value="ZT_dimer"/>
    <property type="match status" value="1"/>
</dbReference>
<dbReference type="PANTHER" id="PTHR43840:SF15">
    <property type="entry name" value="MITOCHONDRIAL METAL TRANSPORTER 1-RELATED"/>
    <property type="match status" value="1"/>
</dbReference>
<dbReference type="Pfam" id="PF01545">
    <property type="entry name" value="Cation_efflux"/>
    <property type="match status" value="1"/>
</dbReference>
<feature type="domain" description="Cation efflux protein cytoplasmic" evidence="8">
    <location>
        <begin position="297"/>
        <end position="375"/>
    </location>
</feature>
<reference evidence="9 10" key="1">
    <citation type="journal article" date="2019" name="Environ. Microbiol.">
        <title>At the nexus of three kingdoms: the genome of the mycorrhizal fungus Gigaspora margarita provides insights into plant, endobacterial and fungal interactions.</title>
        <authorList>
            <person name="Venice F."/>
            <person name="Ghignone S."/>
            <person name="Salvioli di Fossalunga A."/>
            <person name="Amselem J."/>
            <person name="Novero M."/>
            <person name="Xianan X."/>
            <person name="Sedzielewska Toro K."/>
            <person name="Morin E."/>
            <person name="Lipzen A."/>
            <person name="Grigoriev I.V."/>
            <person name="Henrissat B."/>
            <person name="Martin F.M."/>
            <person name="Bonfante P."/>
        </authorList>
    </citation>
    <scope>NUCLEOTIDE SEQUENCE [LARGE SCALE GENOMIC DNA]</scope>
    <source>
        <strain evidence="9 10">BEG34</strain>
    </source>
</reference>
<feature type="domain" description="Cation efflux protein transmembrane" evidence="7">
    <location>
        <begin position="83"/>
        <end position="291"/>
    </location>
</feature>
<evidence type="ECO:0000256" key="4">
    <source>
        <dbReference type="ARBA" id="ARBA00022692"/>
    </source>
</evidence>
<dbReference type="SUPFAM" id="SSF160240">
    <property type="entry name" value="Cation efflux protein cytoplasmic domain-like"/>
    <property type="match status" value="1"/>
</dbReference>
<gene>
    <name evidence="9" type="ORF">F8M41_021178</name>
</gene>
<evidence type="ECO:0000256" key="6">
    <source>
        <dbReference type="ARBA" id="ARBA00023136"/>
    </source>
</evidence>
<evidence type="ECO:0000259" key="8">
    <source>
        <dbReference type="Pfam" id="PF16916"/>
    </source>
</evidence>
<keyword evidence="4" id="KW-0812">Transmembrane</keyword>
<keyword evidence="5" id="KW-1133">Transmembrane helix</keyword>
<keyword evidence="10" id="KW-1185">Reference proteome</keyword>
<comment type="caution">
    <text evidence="9">The sequence shown here is derived from an EMBL/GenBank/DDBJ whole genome shotgun (WGS) entry which is preliminary data.</text>
</comment>
<dbReference type="InterPro" id="IPR036837">
    <property type="entry name" value="Cation_efflux_CTD_sf"/>
</dbReference>